<dbReference type="EMBL" id="JACIDS010000006">
    <property type="protein sequence ID" value="MBB3933366.1"/>
    <property type="molecule type" value="Genomic_DNA"/>
</dbReference>
<sequence length="64" mass="6881">MLALWLFFMLLLFVVEPLVEGRVAASARRHPDAALKRLARMHGVLLLAAAMTLLGAVGGAHGLF</sequence>
<accession>A0A840AYS7</accession>
<keyword evidence="1" id="KW-0472">Membrane</keyword>
<reference evidence="2 3" key="1">
    <citation type="submission" date="2020-08" db="EMBL/GenBank/DDBJ databases">
        <title>Genomic Encyclopedia of Type Strains, Phase IV (KMG-IV): sequencing the most valuable type-strain genomes for metagenomic binning, comparative biology and taxonomic classification.</title>
        <authorList>
            <person name="Goeker M."/>
        </authorList>
    </citation>
    <scope>NUCLEOTIDE SEQUENCE [LARGE SCALE GENOMIC DNA]</scope>
    <source>
        <strain evidence="2 3">DSM 25966</strain>
    </source>
</reference>
<evidence type="ECO:0000313" key="3">
    <source>
        <dbReference type="Proteomes" id="UP000553963"/>
    </source>
</evidence>
<keyword evidence="3" id="KW-1185">Reference proteome</keyword>
<dbReference type="RefSeq" id="WP_343068146.1">
    <property type="nucleotide sequence ID" value="NZ_JACIDS010000006.1"/>
</dbReference>
<dbReference type="Proteomes" id="UP000553963">
    <property type="component" value="Unassembled WGS sequence"/>
</dbReference>
<comment type="caution">
    <text evidence="2">The sequence shown here is derived from an EMBL/GenBank/DDBJ whole genome shotgun (WGS) entry which is preliminary data.</text>
</comment>
<keyword evidence="1" id="KW-1133">Transmembrane helix</keyword>
<evidence type="ECO:0000256" key="1">
    <source>
        <dbReference type="SAM" id="Phobius"/>
    </source>
</evidence>
<protein>
    <submittedName>
        <fullName evidence="2">Uncharacterized protein</fullName>
    </submittedName>
</protein>
<proteinExistence type="predicted"/>
<dbReference type="AlphaFoldDB" id="A0A840AYS7"/>
<gene>
    <name evidence="2" type="ORF">GGR25_004439</name>
</gene>
<evidence type="ECO:0000313" key="2">
    <source>
        <dbReference type="EMBL" id="MBB3933366.1"/>
    </source>
</evidence>
<name>A0A840AYS7_9HYPH</name>
<keyword evidence="1" id="KW-0812">Transmembrane</keyword>
<organism evidence="2 3">
    <name type="scientific">Kaistia hirudinis</name>
    <dbReference type="NCBI Taxonomy" id="1293440"/>
    <lineage>
        <taxon>Bacteria</taxon>
        <taxon>Pseudomonadati</taxon>
        <taxon>Pseudomonadota</taxon>
        <taxon>Alphaproteobacteria</taxon>
        <taxon>Hyphomicrobiales</taxon>
        <taxon>Kaistiaceae</taxon>
        <taxon>Kaistia</taxon>
    </lineage>
</organism>
<feature type="transmembrane region" description="Helical" evidence="1">
    <location>
        <begin position="45"/>
        <end position="63"/>
    </location>
</feature>